<feature type="domain" description="Glycosyl transferase family 1" evidence="3">
    <location>
        <begin position="182"/>
        <end position="335"/>
    </location>
</feature>
<dbReference type="SUPFAM" id="SSF53756">
    <property type="entry name" value="UDP-Glycosyltransferase/glycogen phosphorylase"/>
    <property type="match status" value="1"/>
</dbReference>
<reference evidence="5 6" key="1">
    <citation type="journal article" date="2016" name="Genome Announc.">
        <title>Complete Genome Sequence of Aurantimicrobium minutum Type Strain KNCT, a Planktonic Ultramicrobacterium Isolated from River Water.</title>
        <authorList>
            <person name="Nakai R."/>
            <person name="Fujisawa T."/>
            <person name="Nakamura Y."/>
            <person name="Nishide H."/>
            <person name="Uchiyama I."/>
            <person name="Baba T."/>
            <person name="Toyoda A."/>
            <person name="Fujiyama A."/>
            <person name="Naganuma T."/>
            <person name="Niki H."/>
        </authorList>
    </citation>
    <scope>NUCLEOTIDE SEQUENCE [LARGE SCALE GENOMIC DNA]</scope>
    <source>
        <strain evidence="5 6">KNC</strain>
    </source>
</reference>
<keyword evidence="1 5" id="KW-0328">Glycosyltransferase</keyword>
<gene>
    <name evidence="5" type="ORF">AUMI_16030</name>
</gene>
<dbReference type="Gene3D" id="3.40.50.2000">
    <property type="entry name" value="Glycogen Phosphorylase B"/>
    <property type="match status" value="2"/>
</dbReference>
<dbReference type="InterPro" id="IPR001296">
    <property type="entry name" value="Glyco_trans_1"/>
</dbReference>
<dbReference type="RefSeq" id="WP_096381214.1">
    <property type="nucleotide sequence ID" value="NZ_AP017457.1"/>
</dbReference>
<name>A0A173LVZ0_9MICO</name>
<dbReference type="GeneID" id="80451795"/>
<dbReference type="CDD" id="cd03809">
    <property type="entry name" value="GT4_MtfB-like"/>
    <property type="match status" value="1"/>
</dbReference>
<accession>A0A173LVZ0</accession>
<dbReference type="EMBL" id="AP017457">
    <property type="protein sequence ID" value="BAU99145.1"/>
    <property type="molecule type" value="Genomic_DNA"/>
</dbReference>
<keyword evidence="2 5" id="KW-0808">Transferase</keyword>
<evidence type="ECO:0000256" key="2">
    <source>
        <dbReference type="ARBA" id="ARBA00022679"/>
    </source>
</evidence>
<dbReference type="Proteomes" id="UP000243847">
    <property type="component" value="Chromosome sequence1"/>
</dbReference>
<sequence>MRIAFDCRYVRIDHHDGISRFSARLVEHLIPLVSRNGDELIMLISDPRQLAMLPNLPHHLVSSPTSIKERGVAKQINSISPDIVFSPMQTIGSRGRKYRLVLTVHDLIYYAHPTPPRNLSWPIRLLWRLYHTAWWPQRFLLSRSDAVVAVSETTKQLIHENKLTSKPVYVVHNAADSITEDIDVAVASERSQSLVYMGSFMPYKNVETLVRAAALLPDFTLHLLSKITDADLTRLQKIAPDAQIHFHNGISDEDYFDLLSHATALVSASKDEGFGIPLVEAMSLGTPVVISDIGIFHEIGGNAALFADPEDPQSFAKAVRTLTNHETWNTASEAARRQASKFSWESSAEELFDVLVKVART</sequence>
<organism evidence="5 6">
    <name type="scientific">Aurantimicrobium minutum</name>
    <dbReference type="NCBI Taxonomy" id="708131"/>
    <lineage>
        <taxon>Bacteria</taxon>
        <taxon>Bacillati</taxon>
        <taxon>Actinomycetota</taxon>
        <taxon>Actinomycetes</taxon>
        <taxon>Micrococcales</taxon>
        <taxon>Microbacteriaceae</taxon>
        <taxon>Aurantimicrobium</taxon>
    </lineage>
</organism>
<dbReference type="KEGG" id="amin:AUMI_16030"/>
<dbReference type="Pfam" id="PF00534">
    <property type="entry name" value="Glycos_transf_1"/>
    <property type="match status" value="1"/>
</dbReference>
<protein>
    <submittedName>
        <fullName evidence="5">Mannosyltransferase</fullName>
    </submittedName>
</protein>
<dbReference type="Pfam" id="PF13439">
    <property type="entry name" value="Glyco_transf_4"/>
    <property type="match status" value="1"/>
</dbReference>
<proteinExistence type="predicted"/>
<dbReference type="OrthoDB" id="9801609at2"/>
<feature type="domain" description="Glycosyltransferase subfamily 4-like N-terminal" evidence="4">
    <location>
        <begin position="70"/>
        <end position="176"/>
    </location>
</feature>
<dbReference type="AlphaFoldDB" id="A0A173LVZ0"/>
<dbReference type="PANTHER" id="PTHR46401">
    <property type="entry name" value="GLYCOSYLTRANSFERASE WBBK-RELATED"/>
    <property type="match status" value="1"/>
</dbReference>
<dbReference type="InterPro" id="IPR028098">
    <property type="entry name" value="Glyco_trans_4-like_N"/>
</dbReference>
<evidence type="ECO:0000256" key="1">
    <source>
        <dbReference type="ARBA" id="ARBA00022676"/>
    </source>
</evidence>
<evidence type="ECO:0000259" key="3">
    <source>
        <dbReference type="Pfam" id="PF00534"/>
    </source>
</evidence>
<evidence type="ECO:0000313" key="5">
    <source>
        <dbReference type="EMBL" id="BAU99145.1"/>
    </source>
</evidence>
<evidence type="ECO:0000259" key="4">
    <source>
        <dbReference type="Pfam" id="PF13439"/>
    </source>
</evidence>
<evidence type="ECO:0000313" key="6">
    <source>
        <dbReference type="Proteomes" id="UP000243847"/>
    </source>
</evidence>
<dbReference type="GO" id="GO:0016757">
    <property type="term" value="F:glycosyltransferase activity"/>
    <property type="evidence" value="ECO:0007669"/>
    <property type="project" value="UniProtKB-KW"/>
</dbReference>
<dbReference type="PANTHER" id="PTHR46401:SF2">
    <property type="entry name" value="GLYCOSYLTRANSFERASE WBBK-RELATED"/>
    <property type="match status" value="1"/>
</dbReference>